<protein>
    <submittedName>
        <fullName evidence="2">NAD-P-binding protein</fullName>
    </submittedName>
</protein>
<dbReference type="PRINTS" id="PR00081">
    <property type="entry name" value="GDHRDH"/>
</dbReference>
<proteinExistence type="predicted"/>
<dbReference type="PANTHER" id="PTHR47534">
    <property type="entry name" value="YALI0E05731P"/>
    <property type="match status" value="1"/>
</dbReference>
<organism evidence="2 3">
    <name type="scientific">Mycena maculata</name>
    <dbReference type="NCBI Taxonomy" id="230809"/>
    <lineage>
        <taxon>Eukaryota</taxon>
        <taxon>Fungi</taxon>
        <taxon>Dikarya</taxon>
        <taxon>Basidiomycota</taxon>
        <taxon>Agaricomycotina</taxon>
        <taxon>Agaricomycetes</taxon>
        <taxon>Agaricomycetidae</taxon>
        <taxon>Agaricales</taxon>
        <taxon>Marasmiineae</taxon>
        <taxon>Mycenaceae</taxon>
        <taxon>Mycena</taxon>
    </lineage>
</organism>
<dbReference type="InterPro" id="IPR002347">
    <property type="entry name" value="SDR_fam"/>
</dbReference>
<dbReference type="GO" id="GO:0016491">
    <property type="term" value="F:oxidoreductase activity"/>
    <property type="evidence" value="ECO:0007669"/>
    <property type="project" value="UniProtKB-KW"/>
</dbReference>
<dbReference type="EMBL" id="JARJLG010000010">
    <property type="protein sequence ID" value="KAJ7777571.1"/>
    <property type="molecule type" value="Genomic_DNA"/>
</dbReference>
<gene>
    <name evidence="2" type="ORF">DFH07DRAFT_911510</name>
</gene>
<evidence type="ECO:0000256" key="1">
    <source>
        <dbReference type="ARBA" id="ARBA00023002"/>
    </source>
</evidence>
<dbReference type="Gene3D" id="3.40.50.720">
    <property type="entry name" value="NAD(P)-binding Rossmann-like Domain"/>
    <property type="match status" value="1"/>
</dbReference>
<dbReference type="SUPFAM" id="SSF51735">
    <property type="entry name" value="NAD(P)-binding Rossmann-fold domains"/>
    <property type="match status" value="1"/>
</dbReference>
<name>A0AAD7K5M6_9AGAR</name>
<dbReference type="InterPro" id="IPR052228">
    <property type="entry name" value="Sec_Metab_Biosynth_Oxidored"/>
</dbReference>
<dbReference type="Pfam" id="PF00106">
    <property type="entry name" value="adh_short"/>
    <property type="match status" value="1"/>
</dbReference>
<accession>A0AAD7K5M6</accession>
<comment type="caution">
    <text evidence="2">The sequence shown here is derived from an EMBL/GenBank/DDBJ whole genome shotgun (WGS) entry which is preliminary data.</text>
</comment>
<keyword evidence="1" id="KW-0560">Oxidoreductase</keyword>
<dbReference type="InterPro" id="IPR036291">
    <property type="entry name" value="NAD(P)-bd_dom_sf"/>
</dbReference>
<evidence type="ECO:0000313" key="2">
    <source>
        <dbReference type="EMBL" id="KAJ7777571.1"/>
    </source>
</evidence>
<evidence type="ECO:0000313" key="3">
    <source>
        <dbReference type="Proteomes" id="UP001215280"/>
    </source>
</evidence>
<reference evidence="2" key="1">
    <citation type="submission" date="2023-03" db="EMBL/GenBank/DDBJ databases">
        <title>Massive genome expansion in bonnet fungi (Mycena s.s.) driven by repeated elements and novel gene families across ecological guilds.</title>
        <authorList>
            <consortium name="Lawrence Berkeley National Laboratory"/>
            <person name="Harder C.B."/>
            <person name="Miyauchi S."/>
            <person name="Viragh M."/>
            <person name="Kuo A."/>
            <person name="Thoen E."/>
            <person name="Andreopoulos B."/>
            <person name="Lu D."/>
            <person name="Skrede I."/>
            <person name="Drula E."/>
            <person name="Henrissat B."/>
            <person name="Morin E."/>
            <person name="Kohler A."/>
            <person name="Barry K."/>
            <person name="LaButti K."/>
            <person name="Morin E."/>
            <person name="Salamov A."/>
            <person name="Lipzen A."/>
            <person name="Mereny Z."/>
            <person name="Hegedus B."/>
            <person name="Baldrian P."/>
            <person name="Stursova M."/>
            <person name="Weitz H."/>
            <person name="Taylor A."/>
            <person name="Grigoriev I.V."/>
            <person name="Nagy L.G."/>
            <person name="Martin F."/>
            <person name="Kauserud H."/>
        </authorList>
    </citation>
    <scope>NUCLEOTIDE SEQUENCE</scope>
    <source>
        <strain evidence="2">CBHHK188m</strain>
    </source>
</reference>
<keyword evidence="3" id="KW-1185">Reference proteome</keyword>
<dbReference type="PANTHER" id="PTHR47534:SF3">
    <property type="entry name" value="ALCOHOL DEHYDROGENASE-LIKE C-TERMINAL DOMAIN-CONTAINING PROTEIN"/>
    <property type="match status" value="1"/>
</dbReference>
<dbReference type="Proteomes" id="UP001215280">
    <property type="component" value="Unassembled WGS sequence"/>
</dbReference>
<dbReference type="AlphaFoldDB" id="A0AAD7K5M6"/>
<sequence length="309" mass="32681">MPSLATVRLANQSYAPDYLPVAIFVGGTSGIGRATAEAFARYTKGNAHIVLVGRNAATAAAILAAFPKPSPTTTSPWKHEFVECDASLLHNAQATAAALRGRLPRVNFLLVSAGYFSLAGREDTAEGLDRKLVLSYYARAAFLVGLLPSLEAARAAGEPGGFLSVLGAGHGPRVDLQDLGLEKNYTAKAGMDASATYTDLMIEELASRHPSVALTHIFPGFVDTPLFNFTHWAARLAAPLIRTALFFMSKSTADAGEYTLYGLLGAEPGAQRRGEHGGEITEVPVYGLGSSEASRLVWVHTEEVLAAHA</sequence>